<dbReference type="Proteomes" id="UP000611500">
    <property type="component" value="Unassembled WGS sequence"/>
</dbReference>
<dbReference type="EMBL" id="BNAP01000033">
    <property type="protein sequence ID" value="GHH02489.1"/>
    <property type="molecule type" value="Genomic_DNA"/>
</dbReference>
<evidence type="ECO:0000256" key="1">
    <source>
        <dbReference type="ARBA" id="ARBA00006153"/>
    </source>
</evidence>
<keyword evidence="3" id="KW-0479">Metal-binding</keyword>
<dbReference type="InterPro" id="IPR010158">
    <property type="entry name" value="Amidase_Cbmase"/>
</dbReference>
<reference evidence="4" key="2">
    <citation type="submission" date="2020-09" db="EMBL/GenBank/DDBJ databases">
        <authorList>
            <person name="Sun Q."/>
            <person name="Zhou Y."/>
        </authorList>
    </citation>
    <scope>NUCLEOTIDE SEQUENCE</scope>
    <source>
        <strain evidence="4">CGMCC 1.7081</strain>
    </source>
</reference>
<evidence type="ECO:0000256" key="2">
    <source>
        <dbReference type="ARBA" id="ARBA00022801"/>
    </source>
</evidence>
<proteinExistence type="inferred from homology"/>
<dbReference type="SUPFAM" id="SSF55031">
    <property type="entry name" value="Bacterial exopeptidase dimerisation domain"/>
    <property type="match status" value="1"/>
</dbReference>
<dbReference type="AlphaFoldDB" id="A0A8J3MFD7"/>
<comment type="cofactor">
    <cofactor evidence="3">
        <name>Zn(2+)</name>
        <dbReference type="ChEBI" id="CHEBI:29105"/>
    </cofactor>
    <text evidence="3">Binds 2 Zn(2+) ions per subunit.</text>
</comment>
<feature type="binding site" evidence="3">
    <location>
        <position position="129"/>
    </location>
    <ligand>
        <name>Zn(2+)</name>
        <dbReference type="ChEBI" id="CHEBI:29105"/>
        <label>2</label>
    </ligand>
</feature>
<dbReference type="PANTHER" id="PTHR32494:SF5">
    <property type="entry name" value="ALLANTOATE AMIDOHYDROLASE"/>
    <property type="match status" value="1"/>
</dbReference>
<dbReference type="SUPFAM" id="SSF53187">
    <property type="entry name" value="Zn-dependent exopeptidases"/>
    <property type="match status" value="1"/>
</dbReference>
<feature type="binding site" evidence="3">
    <location>
        <position position="385"/>
    </location>
    <ligand>
        <name>Zn(2+)</name>
        <dbReference type="ChEBI" id="CHEBI:29105"/>
        <label>2</label>
    </ligand>
</feature>
<evidence type="ECO:0000256" key="3">
    <source>
        <dbReference type="PIRSR" id="PIRSR001235-1"/>
    </source>
</evidence>
<dbReference type="NCBIfam" id="TIGR01879">
    <property type="entry name" value="hydantase"/>
    <property type="match status" value="1"/>
</dbReference>
<comment type="caution">
    <text evidence="4">The sequence shown here is derived from an EMBL/GenBank/DDBJ whole genome shotgun (WGS) entry which is preliminary data.</text>
</comment>
<feature type="binding site" evidence="3">
    <location>
        <position position="94"/>
    </location>
    <ligand>
        <name>Zn(2+)</name>
        <dbReference type="ChEBI" id="CHEBI:29105"/>
        <label>2</label>
    </ligand>
</feature>
<dbReference type="Gene3D" id="3.40.630.10">
    <property type="entry name" value="Zn peptidases"/>
    <property type="match status" value="1"/>
</dbReference>
<dbReference type="InterPro" id="IPR036264">
    <property type="entry name" value="Bact_exopeptidase_dim_dom"/>
</dbReference>
<feature type="binding site" evidence="3">
    <location>
        <position position="94"/>
    </location>
    <ligand>
        <name>Zn(2+)</name>
        <dbReference type="ChEBI" id="CHEBI:29105"/>
        <label>1</label>
    </ligand>
</feature>
<keyword evidence="3" id="KW-0862">Zinc</keyword>
<accession>A0A8J3MFD7</accession>
<dbReference type="CDD" id="cd03884">
    <property type="entry name" value="M20_bAS"/>
    <property type="match status" value="1"/>
</dbReference>
<dbReference type="RefSeq" id="WP_051312628.1">
    <property type="nucleotide sequence ID" value="NZ_BNAP01000033.1"/>
</dbReference>
<dbReference type="PANTHER" id="PTHR32494">
    <property type="entry name" value="ALLANTOATE DEIMINASE-RELATED"/>
    <property type="match status" value="1"/>
</dbReference>
<dbReference type="PIRSF" id="PIRSF001235">
    <property type="entry name" value="Amidase_carbamoylase"/>
    <property type="match status" value="1"/>
</dbReference>
<keyword evidence="2 4" id="KW-0378">Hydrolase</keyword>
<comment type="similarity">
    <text evidence="1">Belongs to the peptidase M20 family.</text>
</comment>
<dbReference type="GO" id="GO:0046872">
    <property type="term" value="F:metal ion binding"/>
    <property type="evidence" value="ECO:0007669"/>
    <property type="project" value="UniProtKB-KW"/>
</dbReference>
<protein>
    <submittedName>
        <fullName evidence="4">Zn-dependent hydrolase</fullName>
    </submittedName>
</protein>
<keyword evidence="5" id="KW-1185">Reference proteome</keyword>
<dbReference type="InterPro" id="IPR002933">
    <property type="entry name" value="Peptidase_M20"/>
</dbReference>
<dbReference type="Pfam" id="PF01546">
    <property type="entry name" value="Peptidase_M20"/>
    <property type="match status" value="1"/>
</dbReference>
<evidence type="ECO:0000313" key="5">
    <source>
        <dbReference type="Proteomes" id="UP000611500"/>
    </source>
</evidence>
<reference evidence="4" key="1">
    <citation type="journal article" date="2014" name="Int. J. Syst. Evol. Microbiol.">
        <title>Complete genome sequence of Corynebacterium casei LMG S-19264T (=DSM 44701T), isolated from a smear-ripened cheese.</title>
        <authorList>
            <consortium name="US DOE Joint Genome Institute (JGI-PGF)"/>
            <person name="Walter F."/>
            <person name="Albersmeier A."/>
            <person name="Kalinowski J."/>
            <person name="Ruckert C."/>
        </authorList>
    </citation>
    <scope>NUCLEOTIDE SEQUENCE</scope>
    <source>
        <strain evidence="4">CGMCC 1.7081</strain>
    </source>
</reference>
<gene>
    <name evidence="4" type="ORF">GCM10010961_40290</name>
</gene>
<feature type="binding site" evidence="3">
    <location>
        <position position="83"/>
    </location>
    <ligand>
        <name>Zn(2+)</name>
        <dbReference type="ChEBI" id="CHEBI:29105"/>
        <label>1</label>
    </ligand>
</feature>
<organism evidence="4 5">
    <name type="scientific">Pseudodonghicola xiamenensis</name>
    <dbReference type="NCBI Taxonomy" id="337702"/>
    <lineage>
        <taxon>Bacteria</taxon>
        <taxon>Pseudomonadati</taxon>
        <taxon>Pseudomonadota</taxon>
        <taxon>Alphaproteobacteria</taxon>
        <taxon>Rhodobacterales</taxon>
        <taxon>Paracoccaceae</taxon>
        <taxon>Pseudodonghicola</taxon>
    </lineage>
</organism>
<dbReference type="GO" id="GO:0016813">
    <property type="term" value="F:hydrolase activity, acting on carbon-nitrogen (but not peptide) bonds, in linear amidines"/>
    <property type="evidence" value="ECO:0007669"/>
    <property type="project" value="InterPro"/>
</dbReference>
<sequence>MPEMPEIDAGRVEEMILGLAAHGAHSGTGVWRTTYSPEWVAANALVADWGRAAGLSPRSDAVGNLWLRAEGREGGKAIVSGSHIDSQCPGGRYDGALGIIAALVAVEALIAHFGHPRRPVEVVSLCEEEGSRFPSAAFWGSRAITGRIAPEDLISVTDHEGRPIAEAMRDIGLDPERVAEARRDDLAAFIELHIEQGPVLEAADLPVAVVDAITSIRHRVVRLTGEANHAGAFPMRFRRDPMAGFAEIASGVIDHAHRLGAPAVTTIGQIAAEPNGAAIVPGAVTFTLDSRHPIQGEAEKMSSAQARLMEEVAARRGLGLSVETILDHHACTCDPALVEVLRSAATEADIPHIVMASGAAHDSQQIAGVCPVAMVFVRSAGGRSHTPEEFSSLDDIVAGIKVLAGGLYRMAWA</sequence>
<name>A0A8J3MFD7_9RHOB</name>
<feature type="binding site" evidence="3">
    <location>
        <position position="193"/>
    </location>
    <ligand>
        <name>Zn(2+)</name>
        <dbReference type="ChEBI" id="CHEBI:29105"/>
        <label>1</label>
    </ligand>
</feature>
<evidence type="ECO:0000313" key="4">
    <source>
        <dbReference type="EMBL" id="GHH02489.1"/>
    </source>
</evidence>
<dbReference type="Gene3D" id="3.30.70.360">
    <property type="match status" value="1"/>
</dbReference>